<proteinExistence type="predicted"/>
<evidence type="ECO:0000313" key="2">
    <source>
        <dbReference type="Proteomes" id="UP000192756"/>
    </source>
</evidence>
<accession>A0A1W2E0K0</accession>
<name>A0A1W2E0K0_9SPHI</name>
<protein>
    <submittedName>
        <fullName evidence="1">Uncharacterized protein</fullName>
    </submittedName>
</protein>
<dbReference type="STRING" id="151894.SAMN04488524_4363"/>
<sequence length="238" mass="26138">MEQHKPQINKLYFKAFRAVDDRAACMKFIEGHTHVLEIFGITKITSAKIDWVLNPDVYAVLVSAEENGKALAGSRIHRANGINPLPIEEAVGYMDDKIHTMVSERTAKGTGELCGVWNSWEIAGLGVGSLFLSQVSVALSSLIGLTTLFGLTAPATHRNAVRGGFRVITEIGINGRFYYPKEDLTATAVITDELETLPLAIDEVRNNIFSFKANPKQIFQIPNKANDGFIDVHIDIAL</sequence>
<gene>
    <name evidence="1" type="ORF">SAMN04488524_4363</name>
</gene>
<dbReference type="AlphaFoldDB" id="A0A1W2E0K0"/>
<dbReference type="OrthoDB" id="660041at2"/>
<dbReference type="RefSeq" id="WP_084241148.1">
    <property type="nucleotide sequence ID" value="NZ_FWXT01000004.1"/>
</dbReference>
<organism evidence="1 2">
    <name type="scientific">Pedobacter africanus</name>
    <dbReference type="NCBI Taxonomy" id="151894"/>
    <lineage>
        <taxon>Bacteria</taxon>
        <taxon>Pseudomonadati</taxon>
        <taxon>Bacteroidota</taxon>
        <taxon>Sphingobacteriia</taxon>
        <taxon>Sphingobacteriales</taxon>
        <taxon>Sphingobacteriaceae</taxon>
        <taxon>Pedobacter</taxon>
    </lineage>
</organism>
<dbReference type="EMBL" id="FWXT01000004">
    <property type="protein sequence ID" value="SMD03361.1"/>
    <property type="molecule type" value="Genomic_DNA"/>
</dbReference>
<keyword evidence="2" id="KW-1185">Reference proteome</keyword>
<reference evidence="2" key="1">
    <citation type="submission" date="2017-04" db="EMBL/GenBank/DDBJ databases">
        <authorList>
            <person name="Varghese N."/>
            <person name="Submissions S."/>
        </authorList>
    </citation>
    <scope>NUCLEOTIDE SEQUENCE [LARGE SCALE GENOMIC DNA]</scope>
    <source>
        <strain evidence="2">DSM 12126</strain>
    </source>
</reference>
<dbReference type="Proteomes" id="UP000192756">
    <property type="component" value="Unassembled WGS sequence"/>
</dbReference>
<evidence type="ECO:0000313" key="1">
    <source>
        <dbReference type="EMBL" id="SMD03361.1"/>
    </source>
</evidence>